<keyword evidence="3" id="KW-0521">NADP</keyword>
<gene>
    <name evidence="10" type="ORF">OLEA9_A069632</name>
</gene>
<dbReference type="PANTHER" id="PTHR43349:SF47">
    <property type="entry name" value="NMRA-LIKE DOMAIN-CONTAINING PROTEIN"/>
    <property type="match status" value="1"/>
</dbReference>
<dbReference type="Gramene" id="OE9A069632T1">
    <property type="protein sequence ID" value="OE9A069632C1"/>
    <property type="gene ID" value="OE9A069632"/>
</dbReference>
<dbReference type="GO" id="GO:1902125">
    <property type="term" value="P:(+)-pinoresinol catabolic process"/>
    <property type="evidence" value="ECO:0007669"/>
    <property type="project" value="UniProtKB-ARBA"/>
</dbReference>
<evidence type="ECO:0000256" key="1">
    <source>
        <dbReference type="ARBA" id="ARBA00005725"/>
    </source>
</evidence>
<evidence type="ECO:0000313" key="10">
    <source>
        <dbReference type="EMBL" id="CAA2971202.1"/>
    </source>
</evidence>
<evidence type="ECO:0000256" key="2">
    <source>
        <dbReference type="ARBA" id="ARBA00011473"/>
    </source>
</evidence>
<proteinExistence type="inferred from homology"/>
<evidence type="ECO:0000313" key="11">
    <source>
        <dbReference type="Proteomes" id="UP000594638"/>
    </source>
</evidence>
<reference evidence="10 11" key="1">
    <citation type="submission" date="2019-12" db="EMBL/GenBank/DDBJ databases">
        <authorList>
            <person name="Alioto T."/>
            <person name="Alioto T."/>
            <person name="Gomez Garrido J."/>
        </authorList>
    </citation>
    <scope>NUCLEOTIDE SEQUENCE [LARGE SCALE GENOMIC DNA]</scope>
</reference>
<evidence type="ECO:0000259" key="9">
    <source>
        <dbReference type="Pfam" id="PF05368"/>
    </source>
</evidence>
<evidence type="ECO:0000256" key="4">
    <source>
        <dbReference type="ARBA" id="ARBA00023002"/>
    </source>
</evidence>
<dbReference type="InterPro" id="IPR008030">
    <property type="entry name" value="NmrA-like"/>
</dbReference>
<accession>A0A8S0QYW9</accession>
<sequence length="436" mass="48683">MGKSKVLIIGGTGYMGKRLVKASLAQGHETYVMQRPDTEIGVDIDKVETLISFKKQGAHLVPASFEDYKSLVEAVKLVDIVICAVSGVHIRSHSILLQLKLVEAIKEAGNVKRYIPSEFGMDAEKMKNAMEPGKVTFDDKMVVRKAIEEAGIPFTYVSANCIAAYWLGGLCQFGKILPPRDHVIIHGDGNLKGIYVNEDDIATYTIKTIDDPRTLNKTIYICPPENILSQREVVQKWEKLIGKELHKITLSKDDFLASKKALDFGQQVGLSHYHDILYEGFLTSLKIGDEDEASKLYPEVKYTTVEEYLEQYNTLTSLIRPSFSFPNHTDRQCKIFNTTPASPLLPEIASVTQTPIGRYPFPGAGGTKFSRGLTIHSIYYSDTPATNQMDLPSSEVIIHVSESKTNFLHPCSDQLLLFPDWRRRTACTVQGTQSCK</sequence>
<dbReference type="CDD" id="cd05259">
    <property type="entry name" value="PCBER_SDR_a"/>
    <property type="match status" value="1"/>
</dbReference>
<feature type="domain" description="NmrA-like" evidence="9">
    <location>
        <begin position="3"/>
        <end position="309"/>
    </location>
</feature>
<dbReference type="PANTHER" id="PTHR43349">
    <property type="entry name" value="PINORESINOL REDUCTASE-RELATED"/>
    <property type="match status" value="1"/>
</dbReference>
<dbReference type="EC" id="1.23.1.1" evidence="5"/>
<comment type="caution">
    <text evidence="10">The sequence shown here is derived from an EMBL/GenBank/DDBJ whole genome shotgun (WGS) entry which is preliminary data.</text>
</comment>
<dbReference type="InterPro" id="IPR045312">
    <property type="entry name" value="PCBER-like"/>
</dbReference>
<comment type="subunit">
    <text evidence="2">Dimer.</text>
</comment>
<dbReference type="OrthoDB" id="419598at2759"/>
<dbReference type="Proteomes" id="UP000594638">
    <property type="component" value="Unassembled WGS sequence"/>
</dbReference>
<evidence type="ECO:0000256" key="8">
    <source>
        <dbReference type="ARBA" id="ARBA00043173"/>
    </source>
</evidence>
<evidence type="ECO:0000256" key="6">
    <source>
        <dbReference type="ARBA" id="ARBA00038910"/>
    </source>
</evidence>
<organism evidence="10 11">
    <name type="scientific">Olea europaea subsp. europaea</name>
    <dbReference type="NCBI Taxonomy" id="158383"/>
    <lineage>
        <taxon>Eukaryota</taxon>
        <taxon>Viridiplantae</taxon>
        <taxon>Streptophyta</taxon>
        <taxon>Embryophyta</taxon>
        <taxon>Tracheophyta</taxon>
        <taxon>Spermatophyta</taxon>
        <taxon>Magnoliopsida</taxon>
        <taxon>eudicotyledons</taxon>
        <taxon>Gunneridae</taxon>
        <taxon>Pentapetalae</taxon>
        <taxon>asterids</taxon>
        <taxon>lamiids</taxon>
        <taxon>Lamiales</taxon>
        <taxon>Oleaceae</taxon>
        <taxon>Oleeae</taxon>
        <taxon>Olea</taxon>
    </lineage>
</organism>
<dbReference type="Gene3D" id="3.40.50.720">
    <property type="entry name" value="NAD(P)-binding Rossmann-like Domain"/>
    <property type="match status" value="1"/>
</dbReference>
<evidence type="ECO:0000256" key="7">
    <source>
        <dbReference type="ARBA" id="ARBA00042771"/>
    </source>
</evidence>
<evidence type="ECO:0000256" key="5">
    <source>
        <dbReference type="ARBA" id="ARBA00038909"/>
    </source>
</evidence>
<dbReference type="AlphaFoldDB" id="A0A8S0QYW9"/>
<name>A0A8S0QYW9_OLEEU</name>
<dbReference type="InterPro" id="IPR050608">
    <property type="entry name" value="NmrA-type/Isoflavone_red_sf"/>
</dbReference>
<keyword evidence="11" id="KW-1185">Reference proteome</keyword>
<dbReference type="GO" id="GO:0010283">
    <property type="term" value="F:pinoresinol reductase activity"/>
    <property type="evidence" value="ECO:0007669"/>
    <property type="project" value="UniProtKB-EC"/>
</dbReference>
<dbReference type="GO" id="GO:0010284">
    <property type="term" value="F:lariciresinol reductase activity"/>
    <property type="evidence" value="ECO:0007669"/>
    <property type="project" value="UniProtKB-EC"/>
</dbReference>
<dbReference type="InterPro" id="IPR036291">
    <property type="entry name" value="NAD(P)-bd_dom_sf"/>
</dbReference>
<dbReference type="Gene3D" id="3.90.25.10">
    <property type="entry name" value="UDP-galactose 4-epimerase, domain 1"/>
    <property type="match status" value="1"/>
</dbReference>
<keyword evidence="4" id="KW-0560">Oxidoreductase</keyword>
<dbReference type="EMBL" id="CACTIH010002002">
    <property type="protein sequence ID" value="CAA2971202.1"/>
    <property type="molecule type" value="Genomic_DNA"/>
</dbReference>
<comment type="similarity">
    <text evidence="1">Belongs to the NmrA-type oxidoreductase family. Isoflavone reductase subfamily.</text>
</comment>
<dbReference type="GO" id="GO:1902138">
    <property type="term" value="P:(-)-secoisolariciresinol biosynthetic process"/>
    <property type="evidence" value="ECO:0007669"/>
    <property type="project" value="UniProtKB-ARBA"/>
</dbReference>
<dbReference type="Pfam" id="PF05368">
    <property type="entry name" value="NmrA"/>
    <property type="match status" value="1"/>
</dbReference>
<dbReference type="SUPFAM" id="SSF51735">
    <property type="entry name" value="NAD(P)-binding Rossmann-fold domains"/>
    <property type="match status" value="1"/>
</dbReference>
<dbReference type="EC" id="1.23.1.2" evidence="6"/>
<evidence type="ECO:0000256" key="3">
    <source>
        <dbReference type="ARBA" id="ARBA00022857"/>
    </source>
</evidence>
<protein>
    <recommendedName>
        <fullName evidence="7">(+)-lariciresinol reductase</fullName>
        <ecNumber evidence="5">1.23.1.1</ecNumber>
        <ecNumber evidence="6">1.23.1.2</ecNumber>
    </recommendedName>
    <alternativeName>
        <fullName evidence="8">(+)-pinoresinol reductase</fullName>
    </alternativeName>
</protein>